<keyword evidence="2" id="KW-0963">Cytoplasm</keyword>
<dbReference type="GO" id="GO:0051087">
    <property type="term" value="F:protein-folding chaperone binding"/>
    <property type="evidence" value="ECO:0007669"/>
    <property type="project" value="UniProtKB-ARBA"/>
</dbReference>
<dbReference type="STRING" id="3818.A0A445BD75"/>
<dbReference type="GO" id="GO:0005829">
    <property type="term" value="C:cytosol"/>
    <property type="evidence" value="ECO:0007669"/>
    <property type="project" value="TreeGrafter"/>
</dbReference>
<dbReference type="PANTHER" id="PTHR22932">
    <property type="entry name" value="TELOMERASE-BINDING PROTEIN P23 HSP90 CO-CHAPERONE"/>
    <property type="match status" value="1"/>
</dbReference>
<organism evidence="5 6">
    <name type="scientific">Arachis hypogaea</name>
    <name type="common">Peanut</name>
    <dbReference type="NCBI Taxonomy" id="3818"/>
    <lineage>
        <taxon>Eukaryota</taxon>
        <taxon>Viridiplantae</taxon>
        <taxon>Streptophyta</taxon>
        <taxon>Embryophyta</taxon>
        <taxon>Tracheophyta</taxon>
        <taxon>Spermatophyta</taxon>
        <taxon>Magnoliopsida</taxon>
        <taxon>eudicotyledons</taxon>
        <taxon>Gunneridae</taxon>
        <taxon>Pentapetalae</taxon>
        <taxon>rosids</taxon>
        <taxon>fabids</taxon>
        <taxon>Fabales</taxon>
        <taxon>Fabaceae</taxon>
        <taxon>Papilionoideae</taxon>
        <taxon>50 kb inversion clade</taxon>
        <taxon>dalbergioids sensu lato</taxon>
        <taxon>Dalbergieae</taxon>
        <taxon>Pterocarpus clade</taxon>
        <taxon>Arachis</taxon>
    </lineage>
</organism>
<feature type="domain" description="CS" evidence="4">
    <location>
        <begin position="13"/>
        <end position="102"/>
    </location>
</feature>
<dbReference type="EMBL" id="SDMP01000009">
    <property type="protein sequence ID" value="RYR36627.1"/>
    <property type="molecule type" value="Genomic_DNA"/>
</dbReference>
<evidence type="ECO:0000256" key="3">
    <source>
        <dbReference type="SAM" id="MobiDB-lite"/>
    </source>
</evidence>
<comment type="subcellular location">
    <subcellularLocation>
        <location evidence="2">Cytoplasm</location>
    </subcellularLocation>
    <subcellularLocation>
        <location evidence="2">Nucleus</location>
    </subcellularLocation>
</comment>
<feature type="compositionally biased region" description="Acidic residues" evidence="3">
    <location>
        <begin position="152"/>
        <end position="173"/>
    </location>
</feature>
<dbReference type="Gene3D" id="2.60.40.790">
    <property type="match status" value="1"/>
</dbReference>
<evidence type="ECO:0000256" key="1">
    <source>
        <dbReference type="ARBA" id="ARBA00025733"/>
    </source>
</evidence>
<dbReference type="GO" id="GO:0009408">
    <property type="term" value="P:response to heat"/>
    <property type="evidence" value="ECO:0007669"/>
    <property type="project" value="UniProtKB-ARBA"/>
</dbReference>
<keyword evidence="2" id="KW-0539">Nucleus</keyword>
<dbReference type="CDD" id="cd06465">
    <property type="entry name" value="p23_hB-ind1_like"/>
    <property type="match status" value="1"/>
</dbReference>
<name>A0A445BD75_ARAHY</name>
<dbReference type="GO" id="GO:0051131">
    <property type="term" value="P:chaperone-mediated protein complex assembly"/>
    <property type="evidence" value="ECO:0007669"/>
    <property type="project" value="TreeGrafter"/>
</dbReference>
<comment type="similarity">
    <text evidence="1 2">Belongs to the p23/wos2 family.</text>
</comment>
<dbReference type="PROSITE" id="PS51203">
    <property type="entry name" value="CS"/>
    <property type="match status" value="1"/>
</dbReference>
<sequence length="240" mass="27438">MRSLNFFDILKCSRHPPVKWAQRSDEVYITVELPDAQDVKLKLEPEGKFFFSATTDAEKIPYEIDIDLFDKVDVNNSKVCVGSRNIFYLVAKAEDKWWDRLLKQRGKPPAFLKVDWDKWVDEHDEVDVDGKIGADMDFGNFDFSKLSLGGGEELDTEATNNADDDESDTEDDVTGQTSIDNETDTKEKVDEVTGQTSIDNETDTKEKVDVASTENEKGRERKSGRERKPPDWAKDYYMGK</sequence>
<feature type="compositionally biased region" description="Basic and acidic residues" evidence="3">
    <location>
        <begin position="202"/>
        <end position="234"/>
    </location>
</feature>
<evidence type="ECO:0000256" key="2">
    <source>
        <dbReference type="RuleBase" id="RU369032"/>
    </source>
</evidence>
<dbReference type="AlphaFoldDB" id="A0A445BD75"/>
<dbReference type="GO" id="GO:0006457">
    <property type="term" value="P:protein folding"/>
    <property type="evidence" value="ECO:0007669"/>
    <property type="project" value="TreeGrafter"/>
</dbReference>
<comment type="caution">
    <text evidence="5">The sequence shown here is derived from an EMBL/GenBank/DDBJ whole genome shotgun (WGS) entry which is preliminary data.</text>
</comment>
<keyword evidence="2" id="KW-0143">Chaperone</keyword>
<comment type="subunit">
    <text evidence="2">Interacts with HSP90 in an ATP-dependent manner.</text>
</comment>
<reference evidence="5 6" key="1">
    <citation type="submission" date="2019-01" db="EMBL/GenBank/DDBJ databases">
        <title>Sequencing of cultivated peanut Arachis hypogaea provides insights into genome evolution and oil improvement.</title>
        <authorList>
            <person name="Chen X."/>
        </authorList>
    </citation>
    <scope>NUCLEOTIDE SEQUENCE [LARGE SCALE GENOMIC DNA]</scope>
    <source>
        <strain evidence="6">cv. Fuhuasheng</strain>
        <tissue evidence="5">Leaves</tissue>
    </source>
</reference>
<dbReference type="GO" id="GO:0101031">
    <property type="term" value="C:protein folding chaperone complex"/>
    <property type="evidence" value="ECO:0007669"/>
    <property type="project" value="UniProtKB-ARBA"/>
</dbReference>
<dbReference type="InterPro" id="IPR008978">
    <property type="entry name" value="HSP20-like_chaperone"/>
</dbReference>
<dbReference type="GO" id="GO:0005634">
    <property type="term" value="C:nucleus"/>
    <property type="evidence" value="ECO:0007669"/>
    <property type="project" value="UniProtKB-SubCell"/>
</dbReference>
<evidence type="ECO:0000313" key="6">
    <source>
        <dbReference type="Proteomes" id="UP000289738"/>
    </source>
</evidence>
<dbReference type="InterPro" id="IPR045250">
    <property type="entry name" value="p23-like"/>
</dbReference>
<dbReference type="SUPFAM" id="SSF49764">
    <property type="entry name" value="HSP20-like chaperones"/>
    <property type="match status" value="1"/>
</dbReference>
<dbReference type="FunFam" id="2.60.40.790:FF:000013">
    <property type="entry name" value="Very-long-chain (3R)-3-hydroxyacyl-CoA dehydratase"/>
    <property type="match status" value="1"/>
</dbReference>
<evidence type="ECO:0000259" key="4">
    <source>
        <dbReference type="PROSITE" id="PS51203"/>
    </source>
</evidence>
<dbReference type="PANTHER" id="PTHR22932:SF11">
    <property type="entry name" value="CO-CHAPERONE PROTEIN P23"/>
    <property type="match status" value="1"/>
</dbReference>
<dbReference type="InterPro" id="IPR007052">
    <property type="entry name" value="CS_dom"/>
</dbReference>
<feature type="region of interest" description="Disordered" evidence="3">
    <location>
        <begin position="150"/>
        <end position="240"/>
    </location>
</feature>
<proteinExistence type="inferred from homology"/>
<comment type="function">
    <text evidence="2">Acts as a co-chaperone for HSP90.</text>
</comment>
<keyword evidence="6" id="KW-1185">Reference proteome</keyword>
<dbReference type="Proteomes" id="UP000289738">
    <property type="component" value="Chromosome A09"/>
</dbReference>
<dbReference type="GO" id="GO:0051879">
    <property type="term" value="F:Hsp90 protein binding"/>
    <property type="evidence" value="ECO:0007669"/>
    <property type="project" value="UniProtKB-UniRule"/>
</dbReference>
<dbReference type="Pfam" id="PF04969">
    <property type="entry name" value="CS"/>
    <property type="match status" value="1"/>
</dbReference>
<gene>
    <name evidence="5" type="ORF">Ahy_A09g041594</name>
</gene>
<accession>A0A445BD75</accession>
<protein>
    <recommendedName>
        <fullName evidence="2">Co-chaperone protein p23</fullName>
    </recommendedName>
</protein>
<evidence type="ECO:0000313" key="5">
    <source>
        <dbReference type="EMBL" id="RYR36627.1"/>
    </source>
</evidence>